<proteinExistence type="inferred from homology"/>
<keyword evidence="3" id="KW-0813">Transport</keyword>
<feature type="transmembrane region" description="Helical" evidence="9">
    <location>
        <begin position="380"/>
        <end position="404"/>
    </location>
</feature>
<evidence type="ECO:0000256" key="8">
    <source>
        <dbReference type="SAM" id="MobiDB-lite"/>
    </source>
</evidence>
<evidence type="ECO:0000256" key="3">
    <source>
        <dbReference type="ARBA" id="ARBA00022448"/>
    </source>
</evidence>
<protein>
    <submittedName>
        <fullName evidence="10">Solute:Na+ symporter, SSS family</fullName>
    </submittedName>
</protein>
<feature type="transmembrane region" description="Helical" evidence="9">
    <location>
        <begin position="411"/>
        <end position="429"/>
    </location>
</feature>
<dbReference type="InterPro" id="IPR038377">
    <property type="entry name" value="Na/Glc_symporter_sf"/>
</dbReference>
<feature type="transmembrane region" description="Helical" evidence="9">
    <location>
        <begin position="6"/>
        <end position="27"/>
    </location>
</feature>
<dbReference type="PANTHER" id="PTHR48086">
    <property type="entry name" value="SODIUM/PROLINE SYMPORTER-RELATED"/>
    <property type="match status" value="1"/>
</dbReference>
<dbReference type="InterPro" id="IPR001734">
    <property type="entry name" value="Na/solute_symporter"/>
</dbReference>
<comment type="similarity">
    <text evidence="2 7">Belongs to the sodium:solute symporter (SSF) (TC 2.A.21) family.</text>
</comment>
<evidence type="ECO:0000256" key="1">
    <source>
        <dbReference type="ARBA" id="ARBA00004141"/>
    </source>
</evidence>
<dbReference type="PROSITE" id="PS50283">
    <property type="entry name" value="NA_SOLUT_SYMP_3"/>
    <property type="match status" value="1"/>
</dbReference>
<name>A0A1I7MNP7_9MICC</name>
<keyword evidence="4 9" id="KW-0812">Transmembrane</keyword>
<evidence type="ECO:0000256" key="7">
    <source>
        <dbReference type="RuleBase" id="RU362091"/>
    </source>
</evidence>
<organism evidence="10 11">
    <name type="scientific">Micrococcus terreus</name>
    <dbReference type="NCBI Taxonomy" id="574650"/>
    <lineage>
        <taxon>Bacteria</taxon>
        <taxon>Bacillati</taxon>
        <taxon>Actinomycetota</taxon>
        <taxon>Actinomycetes</taxon>
        <taxon>Micrococcales</taxon>
        <taxon>Micrococcaceae</taxon>
        <taxon>Micrococcus</taxon>
    </lineage>
</organism>
<accession>A0A1I7MNP7</accession>
<dbReference type="AlphaFoldDB" id="A0A1I7MNP7"/>
<dbReference type="Gene3D" id="1.20.1730.10">
    <property type="entry name" value="Sodium/glucose cotransporter"/>
    <property type="match status" value="1"/>
</dbReference>
<feature type="region of interest" description="Disordered" evidence="8">
    <location>
        <begin position="547"/>
        <end position="569"/>
    </location>
</feature>
<evidence type="ECO:0000256" key="9">
    <source>
        <dbReference type="SAM" id="Phobius"/>
    </source>
</evidence>
<gene>
    <name evidence="10" type="ORF">SAMN04487966_107139</name>
</gene>
<feature type="transmembrane region" description="Helical" evidence="9">
    <location>
        <begin position="184"/>
        <end position="211"/>
    </location>
</feature>
<feature type="transmembrane region" description="Helical" evidence="9">
    <location>
        <begin position="47"/>
        <end position="65"/>
    </location>
</feature>
<feature type="transmembrane region" description="Helical" evidence="9">
    <location>
        <begin position="503"/>
        <end position="522"/>
    </location>
</feature>
<feature type="transmembrane region" description="Helical" evidence="9">
    <location>
        <begin position="307"/>
        <end position="325"/>
    </location>
</feature>
<feature type="transmembrane region" description="Helical" evidence="9">
    <location>
        <begin position="441"/>
        <end position="461"/>
    </location>
</feature>
<dbReference type="STRING" id="574650.SAMN04487966_107139"/>
<feature type="compositionally biased region" description="Basic and acidic residues" evidence="8">
    <location>
        <begin position="556"/>
        <end position="569"/>
    </location>
</feature>
<feature type="transmembrane region" description="Helical" evidence="9">
    <location>
        <begin position="151"/>
        <end position="172"/>
    </location>
</feature>
<sequence length="569" mass="59677">MTAVGLWTIGLAVVYTAWLVVGGRIAVRRQETGQGGFFVGGRTFSPWTVAFCITGLFSGSSYIAIVELSYRTGVSAVWYGVAETVQVLLIALLLVKPLREKLVVTVTGIIGDRFGRGAKAIGSIITGLTFPMYSVATTIAFASALHVVTGLSLPLAVAATAVVLLAFLTTGGMRSVAFSQTMNVLMIGLMFVVGVWALAVSPGAGGIAAFSDTRPEMFQLSNAGVSLIVAWFGTFIVNVPLAQAAFQMSMSARTPEDGQRGLYRAAVMGIPLILLGVFIGVAAAMVVPGAPLPLVAIPEYITGVLPAWAAGVFFVGLWACALGWAGPCQFSGATSLGRDLGSAVNPRATEAQLVRYTRWALVGLTVVMVLFALLRTEQSAWWNVMAWTLRNGATFAPVMAAFFWPLATRSAAITALLAGFGAGLGWYTASGFSPQQFFLGVHPVWVGMIANLAGLVVVTLVQRRWTVVGAGRRRQRGVTALIVAGALLAATVTLWPWLAGFGLTGLSLFLVVFALFVGAAALTRQITSPHPAGTPPEQTEDLAHRDHHGLTPAAGGHRDGAARTDGIEV</sequence>
<feature type="transmembrane region" description="Helical" evidence="9">
    <location>
        <begin position="77"/>
        <end position="95"/>
    </location>
</feature>
<comment type="subcellular location">
    <subcellularLocation>
        <location evidence="1">Membrane</location>
        <topology evidence="1">Multi-pass membrane protein</topology>
    </subcellularLocation>
</comment>
<feature type="transmembrane region" description="Helical" evidence="9">
    <location>
        <begin position="262"/>
        <end position="287"/>
    </location>
</feature>
<keyword evidence="11" id="KW-1185">Reference proteome</keyword>
<feature type="transmembrane region" description="Helical" evidence="9">
    <location>
        <begin position="477"/>
        <end position="497"/>
    </location>
</feature>
<dbReference type="GO" id="GO:0005886">
    <property type="term" value="C:plasma membrane"/>
    <property type="evidence" value="ECO:0007669"/>
    <property type="project" value="TreeGrafter"/>
</dbReference>
<evidence type="ECO:0000256" key="2">
    <source>
        <dbReference type="ARBA" id="ARBA00006434"/>
    </source>
</evidence>
<dbReference type="Pfam" id="PF00474">
    <property type="entry name" value="SSF"/>
    <property type="match status" value="1"/>
</dbReference>
<evidence type="ECO:0000313" key="10">
    <source>
        <dbReference type="EMBL" id="SFV23528.1"/>
    </source>
</evidence>
<dbReference type="InterPro" id="IPR050277">
    <property type="entry name" value="Sodium:Solute_Symporter"/>
</dbReference>
<dbReference type="PANTHER" id="PTHR48086:SF7">
    <property type="entry name" value="SODIUM-SOLUTE SYMPORTER-RELATED"/>
    <property type="match status" value="1"/>
</dbReference>
<feature type="transmembrane region" description="Helical" evidence="9">
    <location>
        <begin position="223"/>
        <end position="241"/>
    </location>
</feature>
<reference evidence="10 11" key="1">
    <citation type="submission" date="2016-10" db="EMBL/GenBank/DDBJ databases">
        <authorList>
            <person name="de Groot N.N."/>
        </authorList>
    </citation>
    <scope>NUCLEOTIDE SEQUENCE [LARGE SCALE GENOMIC DNA]</scope>
    <source>
        <strain evidence="10 11">CGMCC 1.7054</strain>
    </source>
</reference>
<dbReference type="GO" id="GO:0022857">
    <property type="term" value="F:transmembrane transporter activity"/>
    <property type="evidence" value="ECO:0007669"/>
    <property type="project" value="InterPro"/>
</dbReference>
<keyword evidence="6 9" id="KW-0472">Membrane</keyword>
<dbReference type="OrthoDB" id="9789704at2"/>
<evidence type="ECO:0000313" key="11">
    <source>
        <dbReference type="Proteomes" id="UP000198881"/>
    </source>
</evidence>
<dbReference type="Proteomes" id="UP000198881">
    <property type="component" value="Unassembled WGS sequence"/>
</dbReference>
<evidence type="ECO:0000256" key="5">
    <source>
        <dbReference type="ARBA" id="ARBA00022989"/>
    </source>
</evidence>
<feature type="transmembrane region" description="Helical" evidence="9">
    <location>
        <begin position="120"/>
        <end position="145"/>
    </location>
</feature>
<dbReference type="RefSeq" id="WP_091697816.1">
    <property type="nucleotide sequence ID" value="NZ_FPCG01000007.1"/>
</dbReference>
<keyword evidence="5 9" id="KW-1133">Transmembrane helix</keyword>
<evidence type="ECO:0000256" key="4">
    <source>
        <dbReference type="ARBA" id="ARBA00022692"/>
    </source>
</evidence>
<feature type="transmembrane region" description="Helical" evidence="9">
    <location>
        <begin position="356"/>
        <end position="374"/>
    </location>
</feature>
<dbReference type="EMBL" id="FPCG01000007">
    <property type="protein sequence ID" value="SFV23528.1"/>
    <property type="molecule type" value="Genomic_DNA"/>
</dbReference>
<evidence type="ECO:0000256" key="6">
    <source>
        <dbReference type="ARBA" id="ARBA00023136"/>
    </source>
</evidence>
<dbReference type="CDD" id="cd10322">
    <property type="entry name" value="SLC5sbd"/>
    <property type="match status" value="1"/>
</dbReference>